<dbReference type="InterPro" id="IPR052611">
    <property type="entry name" value="Plant_RLK_LysM"/>
</dbReference>
<dbReference type="Gene3D" id="3.30.200.20">
    <property type="entry name" value="Phosphorylase Kinase, domain 1"/>
    <property type="match status" value="1"/>
</dbReference>
<dbReference type="GO" id="GO:0004672">
    <property type="term" value="F:protein kinase activity"/>
    <property type="evidence" value="ECO:0007669"/>
    <property type="project" value="InterPro"/>
</dbReference>
<dbReference type="InterPro" id="IPR011009">
    <property type="entry name" value="Kinase-like_dom_sf"/>
</dbReference>
<evidence type="ECO:0000256" key="3">
    <source>
        <dbReference type="ARBA" id="ARBA00022692"/>
    </source>
</evidence>
<evidence type="ECO:0000256" key="5">
    <source>
        <dbReference type="ARBA" id="ARBA00022741"/>
    </source>
</evidence>
<keyword evidence="3 10" id="KW-0812">Transmembrane</keyword>
<evidence type="ECO:0000256" key="10">
    <source>
        <dbReference type="SAM" id="Phobius"/>
    </source>
</evidence>
<dbReference type="PANTHER" id="PTHR45927">
    <property type="entry name" value="LYSM-DOMAIN RECEPTOR-LIKE KINASE-RELATED"/>
    <property type="match status" value="1"/>
</dbReference>
<evidence type="ECO:0000256" key="1">
    <source>
        <dbReference type="ARBA" id="ARBA00004162"/>
    </source>
</evidence>
<dbReference type="Gene3D" id="1.10.510.10">
    <property type="entry name" value="Transferase(Phosphotransferase) domain 1"/>
    <property type="match status" value="1"/>
</dbReference>
<dbReference type="STRING" id="2094558.A0A314Y533"/>
<dbReference type="InterPro" id="IPR001245">
    <property type="entry name" value="Ser-Thr/Tyr_kinase_cat_dom"/>
</dbReference>
<name>A0A314Y533_PRUYE</name>
<comment type="caution">
    <text evidence="12">The sequence shown here is derived from an EMBL/GenBank/DDBJ whole genome shotgun (WGS) entry which is preliminary data.</text>
</comment>
<evidence type="ECO:0000256" key="7">
    <source>
        <dbReference type="ARBA" id="ARBA00022989"/>
    </source>
</evidence>
<feature type="domain" description="Protein kinase" evidence="11">
    <location>
        <begin position="312"/>
        <end position="649"/>
    </location>
</feature>
<dbReference type="AlphaFoldDB" id="A0A314Y533"/>
<evidence type="ECO:0000259" key="11">
    <source>
        <dbReference type="PROSITE" id="PS50011"/>
    </source>
</evidence>
<dbReference type="InterPro" id="IPR056562">
    <property type="entry name" value="LysM2_CERK1_LYK3_4_5"/>
</dbReference>
<dbReference type="OrthoDB" id="4062651at2759"/>
<evidence type="ECO:0000256" key="4">
    <source>
        <dbReference type="ARBA" id="ARBA00022729"/>
    </source>
</evidence>
<reference evidence="12 13" key="1">
    <citation type="submission" date="2018-02" db="EMBL/GenBank/DDBJ databases">
        <title>Draft genome of wild Prunus yedoensis var. nudiflora.</title>
        <authorList>
            <person name="Baek S."/>
            <person name="Kim J.-H."/>
            <person name="Choi K."/>
            <person name="Kim G.-B."/>
            <person name="Cho A."/>
            <person name="Jang H."/>
            <person name="Shin C.-H."/>
            <person name="Yu H.-J."/>
            <person name="Mun J.-H."/>
        </authorList>
    </citation>
    <scope>NUCLEOTIDE SEQUENCE [LARGE SCALE GENOMIC DNA]</scope>
    <source>
        <strain evidence="13">cv. Jeju island</strain>
        <tissue evidence="12">Leaf</tissue>
    </source>
</reference>
<evidence type="ECO:0000313" key="12">
    <source>
        <dbReference type="EMBL" id="PQQ01383.1"/>
    </source>
</evidence>
<dbReference type="GO" id="GO:0051707">
    <property type="term" value="P:response to other organism"/>
    <property type="evidence" value="ECO:0007669"/>
    <property type="project" value="UniProtKB-ARBA"/>
</dbReference>
<keyword evidence="12" id="KW-0418">Kinase</keyword>
<dbReference type="Proteomes" id="UP000250321">
    <property type="component" value="Unassembled WGS sequence"/>
</dbReference>
<dbReference type="GO" id="GO:0005524">
    <property type="term" value="F:ATP binding"/>
    <property type="evidence" value="ECO:0007669"/>
    <property type="project" value="UniProtKB-KW"/>
</dbReference>
<evidence type="ECO:0000256" key="9">
    <source>
        <dbReference type="ARBA" id="ARBA00023157"/>
    </source>
</evidence>
<dbReference type="InterPro" id="IPR056563">
    <property type="entry name" value="LysM3_LYK4_5"/>
</dbReference>
<keyword evidence="5" id="KW-0547">Nucleotide-binding</keyword>
<keyword evidence="9" id="KW-1015">Disulfide bond</keyword>
<keyword evidence="6" id="KW-0067">ATP-binding</keyword>
<dbReference type="InterPro" id="IPR000719">
    <property type="entry name" value="Prot_kinase_dom"/>
</dbReference>
<dbReference type="Pfam" id="PF07714">
    <property type="entry name" value="PK_Tyr_Ser-Thr"/>
    <property type="match status" value="1"/>
</dbReference>
<keyword evidence="7 10" id="KW-1133">Transmembrane helix</keyword>
<proteinExistence type="predicted"/>
<keyword evidence="12" id="KW-0675">Receptor</keyword>
<keyword evidence="12" id="KW-0808">Transferase</keyword>
<evidence type="ECO:0000256" key="8">
    <source>
        <dbReference type="ARBA" id="ARBA00023136"/>
    </source>
</evidence>
<gene>
    <name evidence="12" type="ORF">Pyn_40375</name>
</gene>
<keyword evidence="8 10" id="KW-0472">Membrane</keyword>
<dbReference type="PANTHER" id="PTHR45927:SF5">
    <property type="entry name" value="PROTEIN KINASE DOMAIN-CONTAINING PROTEIN"/>
    <property type="match status" value="1"/>
</dbReference>
<feature type="transmembrane region" description="Helical" evidence="10">
    <location>
        <begin position="289"/>
        <end position="312"/>
    </location>
</feature>
<dbReference type="SUPFAM" id="SSF56112">
    <property type="entry name" value="Protein kinase-like (PK-like)"/>
    <property type="match status" value="1"/>
</dbReference>
<dbReference type="FunFam" id="1.10.510.10:FF:000468">
    <property type="entry name" value="PTI1-like tyrosine-protein kinase 3"/>
    <property type="match status" value="1"/>
</dbReference>
<evidence type="ECO:0000313" key="13">
    <source>
        <dbReference type="Proteomes" id="UP000250321"/>
    </source>
</evidence>
<organism evidence="12 13">
    <name type="scientific">Prunus yedoensis var. nudiflora</name>
    <dbReference type="NCBI Taxonomy" id="2094558"/>
    <lineage>
        <taxon>Eukaryota</taxon>
        <taxon>Viridiplantae</taxon>
        <taxon>Streptophyta</taxon>
        <taxon>Embryophyta</taxon>
        <taxon>Tracheophyta</taxon>
        <taxon>Spermatophyta</taxon>
        <taxon>Magnoliopsida</taxon>
        <taxon>eudicotyledons</taxon>
        <taxon>Gunneridae</taxon>
        <taxon>Pentapetalae</taxon>
        <taxon>rosids</taxon>
        <taxon>fabids</taxon>
        <taxon>Rosales</taxon>
        <taxon>Rosaceae</taxon>
        <taxon>Amygdaloideae</taxon>
        <taxon>Amygdaleae</taxon>
        <taxon>Prunus</taxon>
    </lineage>
</organism>
<dbReference type="Pfam" id="PF23473">
    <property type="entry name" value="LysM3_LYK4_5"/>
    <property type="match status" value="1"/>
</dbReference>
<dbReference type="PROSITE" id="PS50011">
    <property type="entry name" value="PROTEIN_KINASE_DOM"/>
    <property type="match status" value="1"/>
</dbReference>
<protein>
    <submittedName>
        <fullName evidence="12">LysM domain receptor-like kinase 4</fullName>
    </submittedName>
</protein>
<comment type="subcellular location">
    <subcellularLocation>
        <location evidence="1">Cell membrane</location>
        <topology evidence="1">Single-pass membrane protein</topology>
    </subcellularLocation>
</comment>
<accession>A0A314Y533</accession>
<keyword evidence="13" id="KW-1185">Reference proteome</keyword>
<evidence type="ECO:0000256" key="6">
    <source>
        <dbReference type="ARBA" id="ARBA00022840"/>
    </source>
</evidence>
<keyword evidence="4" id="KW-0732">Signal</keyword>
<dbReference type="Pfam" id="PF23472">
    <property type="entry name" value="LysM2_CERK1_LYK3_4_5"/>
    <property type="match status" value="1"/>
</dbReference>
<sequence length="654" mass="72828">MYAVMLMLQKLYCRRLLSHLQDLKFLLSQKSSHRKKLDHGLLSTQVLTFAANLSKIKAQQSYAENSALDCADSDDRGSLPTFLYTCNVSAISNLTASDPSELARINNVSDPTLSLPQNKEVIVPVVCNCSGEYYEAKASYRIPSIDDTYYTIATDTYQNMSTCNALMHENNYSALSLQPGFELQVPLRCACPTSNQTFNGTKFLLTYLVSWGESVPVVSERFNVSAKSVAYANGFTEDDPLLYALTPILVPLPVEPSSSQTIIHYPPGPPPRLSLPVTLIHGNRRSKKAYVWIGIGIVVLVLCLAIFVAFLYHQKKVSQKNIQGKKKWVLRESFFVTVAEEVDVGLKVFEFEELKGATEDFSNKNCLGGSVYRGFLDGKVLAIKRMSKDATEEVKLLKKINHFNLISLFGACEHCEDFYLVYEFMENGSLRDWLKKESCPEVPSWNHRVQIALDIADGLHYLHNFIYPAYVHKGISSANVLLNKDLRAKIANFSLARSAEKEANRNSSTRYAQVSKGYLAPEYIEHGLVTPAIDVYAFGVVLLELVTGKEAVFLQDGVEVLLSDAVFTTMGGGNAEAVFTLMGGGNAEAHPDRLIDPNLNAEHCMEFAVRMIKLSLACLAEEPESRPRIHQVLSSLIKIQLDTEKAKYFCKTIA</sequence>
<dbReference type="GO" id="GO:0005886">
    <property type="term" value="C:plasma membrane"/>
    <property type="evidence" value="ECO:0007669"/>
    <property type="project" value="UniProtKB-SubCell"/>
</dbReference>
<evidence type="ECO:0000256" key="2">
    <source>
        <dbReference type="ARBA" id="ARBA00022475"/>
    </source>
</evidence>
<dbReference type="EMBL" id="PJQY01001571">
    <property type="protein sequence ID" value="PQQ01383.1"/>
    <property type="molecule type" value="Genomic_DNA"/>
</dbReference>
<keyword evidence="2" id="KW-1003">Cell membrane</keyword>